<evidence type="ECO:0000256" key="3">
    <source>
        <dbReference type="ARBA" id="ARBA00023125"/>
    </source>
</evidence>
<dbReference type="GO" id="GO:0003700">
    <property type="term" value="F:DNA-binding transcription factor activity"/>
    <property type="evidence" value="ECO:0007669"/>
    <property type="project" value="InterPro"/>
</dbReference>
<accession>A0A5B2V4H6</accession>
<dbReference type="EMBL" id="VUOL01000001">
    <property type="protein sequence ID" value="KAA2233874.1"/>
    <property type="molecule type" value="Genomic_DNA"/>
</dbReference>
<dbReference type="Pfam" id="PF00126">
    <property type="entry name" value="HTH_1"/>
    <property type="match status" value="1"/>
</dbReference>
<proteinExistence type="inferred from homology"/>
<reference evidence="7 8" key="1">
    <citation type="submission" date="2016-10" db="EMBL/GenBank/DDBJ databases">
        <authorList>
            <person name="Varghese N."/>
            <person name="Submissions S."/>
        </authorList>
    </citation>
    <scope>NUCLEOTIDE SEQUENCE [LARGE SCALE GENOMIC DNA]</scope>
    <source>
        <strain evidence="7 8">BS2771</strain>
    </source>
</reference>
<dbReference type="PROSITE" id="PS50931">
    <property type="entry name" value="HTH_LYSR"/>
    <property type="match status" value="1"/>
</dbReference>
<sequence length="293" mass="31661">MNIEALKLFMRSTELGNITAAGRELGLAPSVASHKLAKLEENLGMRLLHRTTRQVSLTEDGAVFLPHAIRVLAAVDEAYFVAVKGEDVPKRILRVSAPGSFTRMCLMPAITRFLHANPKLKIDLILSDELQDLTEIGIDVAIRIAALKDSSQVARRIGCDQRVLCAAPAYLKAHGEPVVPADLINHACILLGDEDHWRFIGAPSTDAPAISGSLRVNCGESARLAAVDGLGIASISLWNARAALDSGALVHIMPSHTLEQTRDIWAIYPSARLISSKARAFVEFMSAEFQGDA</sequence>
<dbReference type="Pfam" id="PF03466">
    <property type="entry name" value="LysR_substrate"/>
    <property type="match status" value="1"/>
</dbReference>
<dbReference type="RefSeq" id="WP_032861340.1">
    <property type="nucleotide sequence ID" value="NZ_BMNU01000001.1"/>
</dbReference>
<keyword evidence="2" id="KW-0805">Transcription regulation</keyword>
<dbReference type="Gene3D" id="3.40.190.290">
    <property type="match status" value="1"/>
</dbReference>
<keyword evidence="4" id="KW-0804">Transcription</keyword>
<reference evidence="6 9" key="2">
    <citation type="submission" date="2019-09" db="EMBL/GenBank/DDBJ databases">
        <title>Draft genome sequence of Pseudomonas brenneri CCUG 51514(T).</title>
        <authorList>
            <person name="Tunovic T."/>
            <person name="Pineiro-Iglesias B."/>
            <person name="Unosson C."/>
            <person name="Inganas E."/>
            <person name="Ohlen M."/>
            <person name="Cardew S."/>
            <person name="Jensie-Markopoulos S."/>
            <person name="Salva-Serra F."/>
            <person name="Jaen-Luchoro D."/>
            <person name="Svensson-Stadler L."/>
            <person name="Chun J."/>
            <person name="Moore E."/>
        </authorList>
    </citation>
    <scope>NUCLEOTIDE SEQUENCE [LARGE SCALE GENOMIC DNA]</scope>
    <source>
        <strain evidence="6 9">CCUG 51514</strain>
    </source>
</reference>
<keyword evidence="3 7" id="KW-0238">DNA-binding</keyword>
<evidence type="ECO:0000256" key="4">
    <source>
        <dbReference type="ARBA" id="ARBA00023163"/>
    </source>
</evidence>
<protein>
    <submittedName>
        <fullName evidence="7">DNA-binding transcriptional regulator, LysR family</fullName>
    </submittedName>
    <submittedName>
        <fullName evidence="6">LysR family transcriptional regulator</fullName>
    </submittedName>
</protein>
<dbReference type="SUPFAM" id="SSF46785">
    <property type="entry name" value="Winged helix' DNA-binding domain"/>
    <property type="match status" value="1"/>
</dbReference>
<dbReference type="Gene3D" id="1.10.10.10">
    <property type="entry name" value="Winged helix-like DNA-binding domain superfamily/Winged helix DNA-binding domain"/>
    <property type="match status" value="1"/>
</dbReference>
<dbReference type="CDD" id="cd08422">
    <property type="entry name" value="PBP2_CrgA_like"/>
    <property type="match status" value="1"/>
</dbReference>
<evidence type="ECO:0000313" key="6">
    <source>
        <dbReference type="EMBL" id="KAA2233874.1"/>
    </source>
</evidence>
<dbReference type="OrthoDB" id="8885940at2"/>
<dbReference type="InterPro" id="IPR036388">
    <property type="entry name" value="WH-like_DNA-bd_sf"/>
</dbReference>
<dbReference type="SUPFAM" id="SSF53850">
    <property type="entry name" value="Periplasmic binding protein-like II"/>
    <property type="match status" value="1"/>
</dbReference>
<dbReference type="InterPro" id="IPR058163">
    <property type="entry name" value="LysR-type_TF_proteobact-type"/>
</dbReference>
<evidence type="ECO:0000259" key="5">
    <source>
        <dbReference type="PROSITE" id="PS50931"/>
    </source>
</evidence>
<dbReference type="InterPro" id="IPR036390">
    <property type="entry name" value="WH_DNA-bd_sf"/>
</dbReference>
<dbReference type="AlphaFoldDB" id="A0A5B2V4H6"/>
<evidence type="ECO:0000256" key="2">
    <source>
        <dbReference type="ARBA" id="ARBA00023015"/>
    </source>
</evidence>
<feature type="domain" description="HTH lysR-type" evidence="5">
    <location>
        <begin position="1"/>
        <end position="58"/>
    </location>
</feature>
<dbReference type="Proteomes" id="UP000325296">
    <property type="component" value="Unassembled WGS sequence"/>
</dbReference>
<evidence type="ECO:0000313" key="9">
    <source>
        <dbReference type="Proteomes" id="UP000325296"/>
    </source>
</evidence>
<organism evidence="6 9">
    <name type="scientific">Pseudomonas brenneri</name>
    <dbReference type="NCBI Taxonomy" id="129817"/>
    <lineage>
        <taxon>Bacteria</taxon>
        <taxon>Pseudomonadati</taxon>
        <taxon>Pseudomonadota</taxon>
        <taxon>Gammaproteobacteria</taxon>
        <taxon>Pseudomonadales</taxon>
        <taxon>Pseudomonadaceae</taxon>
        <taxon>Pseudomonas</taxon>
    </lineage>
</organism>
<dbReference type="FunFam" id="1.10.10.10:FF:000001">
    <property type="entry name" value="LysR family transcriptional regulator"/>
    <property type="match status" value="1"/>
</dbReference>
<evidence type="ECO:0000256" key="1">
    <source>
        <dbReference type="ARBA" id="ARBA00009437"/>
    </source>
</evidence>
<dbReference type="EMBL" id="LT629800">
    <property type="protein sequence ID" value="SDU94906.1"/>
    <property type="molecule type" value="Genomic_DNA"/>
</dbReference>
<evidence type="ECO:0000313" key="7">
    <source>
        <dbReference type="EMBL" id="SDU94906.1"/>
    </source>
</evidence>
<dbReference type="PANTHER" id="PTHR30537">
    <property type="entry name" value="HTH-TYPE TRANSCRIPTIONAL REGULATOR"/>
    <property type="match status" value="1"/>
</dbReference>
<dbReference type="InterPro" id="IPR005119">
    <property type="entry name" value="LysR_subst-bd"/>
</dbReference>
<dbReference type="Proteomes" id="UP000199620">
    <property type="component" value="Chromosome I"/>
</dbReference>
<dbReference type="PANTHER" id="PTHR30537:SF5">
    <property type="entry name" value="HTH-TYPE TRANSCRIPTIONAL ACTIVATOR TTDR-RELATED"/>
    <property type="match status" value="1"/>
</dbReference>
<name>A0A5B2V4H6_9PSED</name>
<dbReference type="InterPro" id="IPR000847">
    <property type="entry name" value="LysR_HTH_N"/>
</dbReference>
<keyword evidence="8" id="KW-1185">Reference proteome</keyword>
<comment type="similarity">
    <text evidence="1">Belongs to the LysR transcriptional regulatory family.</text>
</comment>
<dbReference type="GO" id="GO:0003677">
    <property type="term" value="F:DNA binding"/>
    <property type="evidence" value="ECO:0007669"/>
    <property type="project" value="UniProtKB-KW"/>
</dbReference>
<evidence type="ECO:0000313" key="8">
    <source>
        <dbReference type="Proteomes" id="UP000199620"/>
    </source>
</evidence>
<gene>
    <name evidence="6" type="ORF">F1720_02300</name>
    <name evidence="7" type="ORF">SAMN04490181_2010</name>
</gene>